<reference evidence="2" key="1">
    <citation type="submission" date="2014-09" db="EMBL/GenBank/DDBJ databases">
        <authorList>
            <person name="Mudge J."/>
            <person name="Ramaraj T."/>
            <person name="Lindquist I.E."/>
            <person name="Bharti A.K."/>
            <person name="Sundararajan A."/>
            <person name="Cameron C.T."/>
            <person name="Woodward J.E."/>
            <person name="May G.D."/>
            <person name="Brubaker C."/>
            <person name="Broadhvest J."/>
            <person name="Wilkins T.A."/>
        </authorList>
    </citation>
    <scope>NUCLEOTIDE SEQUENCE</scope>
    <source>
        <strain evidence="2">cv. AKA8401</strain>
    </source>
</reference>
<organism evidence="1 2">
    <name type="scientific">Gossypium arboreum</name>
    <name type="common">Tree cotton</name>
    <name type="synonym">Gossypium nanking</name>
    <dbReference type="NCBI Taxonomy" id="29729"/>
    <lineage>
        <taxon>Eukaryota</taxon>
        <taxon>Viridiplantae</taxon>
        <taxon>Streptophyta</taxon>
        <taxon>Embryophyta</taxon>
        <taxon>Tracheophyta</taxon>
        <taxon>Spermatophyta</taxon>
        <taxon>Magnoliopsida</taxon>
        <taxon>eudicotyledons</taxon>
        <taxon>Gunneridae</taxon>
        <taxon>Pentapetalae</taxon>
        <taxon>rosids</taxon>
        <taxon>malvids</taxon>
        <taxon>Malvales</taxon>
        <taxon>Malvaceae</taxon>
        <taxon>Malvoideae</taxon>
        <taxon>Gossypium</taxon>
    </lineage>
</organism>
<dbReference type="AlphaFoldDB" id="A0A0B0MBL6"/>
<gene>
    <name evidence="1" type="ORF">F383_37255</name>
</gene>
<name>A0A0B0MBL6_GOSAR</name>
<keyword evidence="2" id="KW-1185">Reference proteome</keyword>
<evidence type="ECO:0000313" key="2">
    <source>
        <dbReference type="Proteomes" id="UP000032142"/>
    </source>
</evidence>
<accession>A0A0B0MBL6</accession>
<proteinExistence type="predicted"/>
<dbReference type="EMBL" id="JRRC01030591">
    <property type="protein sequence ID" value="KHF98164.1"/>
    <property type="molecule type" value="Genomic_DNA"/>
</dbReference>
<comment type="caution">
    <text evidence="1">The sequence shown here is derived from an EMBL/GenBank/DDBJ whole genome shotgun (WGS) entry which is preliminary data.</text>
</comment>
<protein>
    <submittedName>
        <fullName evidence="1">Uncharacterized protein</fullName>
    </submittedName>
</protein>
<sequence length="52" mass="6229">MPYFNIYIFKSTKIRFNIASISIKQYKHTQISHIQINISFTANKHHQIIYTS</sequence>
<evidence type="ECO:0000313" key="1">
    <source>
        <dbReference type="EMBL" id="KHF98164.1"/>
    </source>
</evidence>
<dbReference type="Proteomes" id="UP000032142">
    <property type="component" value="Unassembled WGS sequence"/>
</dbReference>